<dbReference type="Pfam" id="PF11211">
    <property type="entry name" value="DUF2997"/>
    <property type="match status" value="1"/>
</dbReference>
<proteinExistence type="predicted"/>
<dbReference type="KEGG" id="ccp:CHC_T00006224001"/>
<dbReference type="AlphaFoldDB" id="R7QL38"/>
<dbReference type="Gramene" id="CDF38794">
    <property type="protein sequence ID" value="CDF38794"/>
    <property type="gene ID" value="CHC_T00006224001"/>
</dbReference>
<reference evidence="2" key="1">
    <citation type="journal article" date="2013" name="Proc. Natl. Acad. Sci. U.S.A.">
        <title>Genome structure and metabolic features in the red seaweed Chondrus crispus shed light on evolution of the Archaeplastida.</title>
        <authorList>
            <person name="Collen J."/>
            <person name="Porcel B."/>
            <person name="Carre W."/>
            <person name="Ball S.G."/>
            <person name="Chaparro C."/>
            <person name="Tonon T."/>
            <person name="Barbeyron T."/>
            <person name="Michel G."/>
            <person name="Noel B."/>
            <person name="Valentin K."/>
            <person name="Elias M."/>
            <person name="Artiguenave F."/>
            <person name="Arun A."/>
            <person name="Aury J.M."/>
            <person name="Barbosa-Neto J.F."/>
            <person name="Bothwell J.H."/>
            <person name="Bouget F.Y."/>
            <person name="Brillet L."/>
            <person name="Cabello-Hurtado F."/>
            <person name="Capella-Gutierrez S."/>
            <person name="Charrier B."/>
            <person name="Cladiere L."/>
            <person name="Cock J.M."/>
            <person name="Coelho S.M."/>
            <person name="Colleoni C."/>
            <person name="Czjzek M."/>
            <person name="Da Silva C."/>
            <person name="Delage L."/>
            <person name="Denoeud F."/>
            <person name="Deschamps P."/>
            <person name="Dittami S.M."/>
            <person name="Gabaldon T."/>
            <person name="Gachon C.M."/>
            <person name="Groisillier A."/>
            <person name="Herve C."/>
            <person name="Jabbari K."/>
            <person name="Katinka M."/>
            <person name="Kloareg B."/>
            <person name="Kowalczyk N."/>
            <person name="Labadie K."/>
            <person name="Leblanc C."/>
            <person name="Lopez P.J."/>
            <person name="McLachlan D.H."/>
            <person name="Meslet-Cladiere L."/>
            <person name="Moustafa A."/>
            <person name="Nehr Z."/>
            <person name="Nyvall Collen P."/>
            <person name="Panaud O."/>
            <person name="Partensky F."/>
            <person name="Poulain J."/>
            <person name="Rensing S.A."/>
            <person name="Rousvoal S."/>
            <person name="Samson G."/>
            <person name="Symeonidi A."/>
            <person name="Weissenbach J."/>
            <person name="Zambounis A."/>
            <person name="Wincker P."/>
            <person name="Boyen C."/>
        </authorList>
    </citation>
    <scope>NUCLEOTIDE SEQUENCE [LARGE SCALE GENOMIC DNA]</scope>
    <source>
        <strain evidence="2">cv. Stackhouse</strain>
    </source>
</reference>
<evidence type="ECO:0000313" key="2">
    <source>
        <dbReference type="Proteomes" id="UP000012073"/>
    </source>
</evidence>
<dbReference type="OrthoDB" id="5510at2759"/>
<dbReference type="InterPro" id="IPR021375">
    <property type="entry name" value="DUF2997"/>
</dbReference>
<organism evidence="1 2">
    <name type="scientific">Chondrus crispus</name>
    <name type="common">Carrageen Irish moss</name>
    <name type="synonym">Polymorpha crispa</name>
    <dbReference type="NCBI Taxonomy" id="2769"/>
    <lineage>
        <taxon>Eukaryota</taxon>
        <taxon>Rhodophyta</taxon>
        <taxon>Florideophyceae</taxon>
        <taxon>Rhodymeniophycidae</taxon>
        <taxon>Gigartinales</taxon>
        <taxon>Gigartinaceae</taxon>
        <taxon>Chondrus</taxon>
    </lineage>
</organism>
<keyword evidence="2" id="KW-1185">Reference proteome</keyword>
<dbReference type="Proteomes" id="UP000012073">
    <property type="component" value="Unassembled WGS sequence"/>
</dbReference>
<dbReference type="GeneID" id="17326423"/>
<sequence>MFSAFVSSFPLPRAAPTRRATCGARPRCVPKAGAESWDKAAAWEKTPQMPSKGVQEIEFIIKQDGTVEERVTGLRGKNCIKLTEKIEAALGRVTYTEKTEDYFETEYNTVQETQEVKNIVPPEDPLYVSDPNISSW</sequence>
<gene>
    <name evidence="1" type="ORF">CHC_T00006224001</name>
</gene>
<name>R7QL38_CHOCR</name>
<dbReference type="RefSeq" id="XP_005718699.1">
    <property type="nucleotide sequence ID" value="XM_005718642.1"/>
</dbReference>
<evidence type="ECO:0008006" key="3">
    <source>
        <dbReference type="Google" id="ProtNLM"/>
    </source>
</evidence>
<accession>R7QL38</accession>
<dbReference type="EMBL" id="HG001967">
    <property type="protein sequence ID" value="CDF38794.1"/>
    <property type="molecule type" value="Genomic_DNA"/>
</dbReference>
<protein>
    <recommendedName>
        <fullName evidence="3">DUF2997 domain-containing protein</fullName>
    </recommendedName>
</protein>
<evidence type="ECO:0000313" key="1">
    <source>
        <dbReference type="EMBL" id="CDF38794.1"/>
    </source>
</evidence>